<proteinExistence type="predicted"/>
<evidence type="ECO:0000256" key="1">
    <source>
        <dbReference type="SAM" id="MobiDB-lite"/>
    </source>
</evidence>
<dbReference type="EMBL" id="MPGH01000088">
    <property type="protein sequence ID" value="OLN88277.1"/>
    <property type="molecule type" value="Genomic_DNA"/>
</dbReference>
<dbReference type="OrthoDB" id="4833063at2759"/>
<sequence length="85" mass="9626">MCNYVTYITKCRQCGGTQSSSQGDFVYCPLYRNGMGCQTIERDRRTILVLCPRCQNAYHLVPSFDGRKLDESGGRFSDSEDELPS</sequence>
<dbReference type="AlphaFoldDB" id="A0A1Q8RV80"/>
<evidence type="ECO:0000313" key="2">
    <source>
        <dbReference type="EMBL" id="OLN88277.1"/>
    </source>
</evidence>
<dbReference type="Proteomes" id="UP000186583">
    <property type="component" value="Unassembled WGS sequence"/>
</dbReference>
<gene>
    <name evidence="2" type="ORF">CCHL11_00268</name>
</gene>
<protein>
    <submittedName>
        <fullName evidence="2">Uncharacterized protein</fullName>
    </submittedName>
</protein>
<comment type="caution">
    <text evidence="2">The sequence shown here is derived from an EMBL/GenBank/DDBJ whole genome shotgun (WGS) entry which is preliminary data.</text>
</comment>
<keyword evidence="3" id="KW-1185">Reference proteome</keyword>
<reference evidence="2 3" key="1">
    <citation type="submission" date="2016-11" db="EMBL/GenBank/DDBJ databases">
        <title>Draft Genome Assembly of Colletotrichum chlorophyti a pathogen of herbaceous plants.</title>
        <authorList>
            <person name="Gan P."/>
            <person name="Narusaka M."/>
            <person name="Tsushima A."/>
            <person name="Narusaka Y."/>
            <person name="Takano Y."/>
            <person name="Shirasu K."/>
        </authorList>
    </citation>
    <scope>NUCLEOTIDE SEQUENCE [LARGE SCALE GENOMIC DNA]</scope>
    <source>
        <strain evidence="2 3">NTL11</strain>
    </source>
</reference>
<name>A0A1Q8RV80_9PEZI</name>
<accession>A0A1Q8RV80</accession>
<feature type="region of interest" description="Disordered" evidence="1">
    <location>
        <begin position="64"/>
        <end position="85"/>
    </location>
</feature>
<organism evidence="2 3">
    <name type="scientific">Colletotrichum chlorophyti</name>
    <dbReference type="NCBI Taxonomy" id="708187"/>
    <lineage>
        <taxon>Eukaryota</taxon>
        <taxon>Fungi</taxon>
        <taxon>Dikarya</taxon>
        <taxon>Ascomycota</taxon>
        <taxon>Pezizomycotina</taxon>
        <taxon>Sordariomycetes</taxon>
        <taxon>Hypocreomycetidae</taxon>
        <taxon>Glomerellales</taxon>
        <taxon>Glomerellaceae</taxon>
        <taxon>Colletotrichum</taxon>
    </lineage>
</organism>
<evidence type="ECO:0000313" key="3">
    <source>
        <dbReference type="Proteomes" id="UP000186583"/>
    </source>
</evidence>